<name>A0ABS1F6X3_9PROT</name>
<keyword evidence="6 11" id="KW-0067">ATP-binding</keyword>
<comment type="similarity">
    <text evidence="11">Belongs to the KdpC family.</text>
</comment>
<evidence type="ECO:0000256" key="9">
    <source>
        <dbReference type="ARBA" id="ARBA00023065"/>
    </source>
</evidence>
<dbReference type="RefSeq" id="WP_200194867.1">
    <property type="nucleotide sequence ID" value="NZ_JAENHM010000051.1"/>
</dbReference>
<evidence type="ECO:0000256" key="3">
    <source>
        <dbReference type="ARBA" id="ARBA00022538"/>
    </source>
</evidence>
<evidence type="ECO:0000256" key="1">
    <source>
        <dbReference type="ARBA" id="ARBA00022448"/>
    </source>
</evidence>
<dbReference type="PANTHER" id="PTHR30042:SF2">
    <property type="entry name" value="POTASSIUM-TRANSPORTING ATPASE KDPC SUBUNIT"/>
    <property type="match status" value="1"/>
</dbReference>
<evidence type="ECO:0000256" key="4">
    <source>
        <dbReference type="ARBA" id="ARBA00022692"/>
    </source>
</evidence>
<feature type="region of interest" description="Disordered" evidence="12">
    <location>
        <begin position="66"/>
        <end position="85"/>
    </location>
</feature>
<keyword evidence="8 11" id="KW-1133">Transmembrane helix</keyword>
<evidence type="ECO:0000256" key="5">
    <source>
        <dbReference type="ARBA" id="ARBA00022741"/>
    </source>
</evidence>
<dbReference type="PANTHER" id="PTHR30042">
    <property type="entry name" value="POTASSIUM-TRANSPORTING ATPASE C CHAIN"/>
    <property type="match status" value="1"/>
</dbReference>
<evidence type="ECO:0000256" key="2">
    <source>
        <dbReference type="ARBA" id="ARBA00022475"/>
    </source>
</evidence>
<comment type="function">
    <text evidence="11">Part of the high-affinity ATP-driven potassium transport (or Kdp) system, which catalyzes the hydrolysis of ATP coupled with the electrogenic transport of potassium into the cytoplasm. This subunit acts as a catalytic chaperone that increases the ATP-binding affinity of the ATP-hydrolyzing subunit KdpB by the formation of a transient KdpB/KdpC/ATP ternary complex.</text>
</comment>
<evidence type="ECO:0000256" key="11">
    <source>
        <dbReference type="HAMAP-Rule" id="MF_00276"/>
    </source>
</evidence>
<proteinExistence type="inferred from homology"/>
<protein>
    <recommendedName>
        <fullName evidence="11">Potassium-transporting ATPase KdpC subunit</fullName>
    </recommendedName>
    <alternativeName>
        <fullName evidence="11">ATP phosphohydrolase [potassium-transporting] C chain</fullName>
    </alternativeName>
    <alternativeName>
        <fullName evidence="11">Potassium-binding and translocating subunit C</fullName>
    </alternativeName>
    <alternativeName>
        <fullName evidence="11">Potassium-translocating ATPase C chain</fullName>
    </alternativeName>
</protein>
<evidence type="ECO:0000313" key="14">
    <source>
        <dbReference type="Proteomes" id="UP000652760"/>
    </source>
</evidence>
<dbReference type="Proteomes" id="UP000652760">
    <property type="component" value="Unassembled WGS sequence"/>
</dbReference>
<sequence length="206" mass="21139">MLKDLRPALVMTVALTAITGLAYPLAVTGAAQILFPRQANGSLIERNGAIVGSALIGQDFTGERYFHPRPSATTGADPADPTKTLPAPYNAANSMGSNLGPTSKALVDRVQADAEKLKAENPGVPVPVELVTTSGSGLDPDLSPAAADFQVPRVAKARGLPEDAVRKLVADTTAPRRLGFLGEPTVNVLALNLALDGAAGKAAGIR</sequence>
<keyword evidence="5 11" id="KW-0547">Nucleotide-binding</keyword>
<dbReference type="HAMAP" id="MF_00276">
    <property type="entry name" value="KdpC"/>
    <property type="match status" value="1"/>
</dbReference>
<keyword evidence="9 11" id="KW-0406">Ion transport</keyword>
<gene>
    <name evidence="11" type="primary">kdpC</name>
    <name evidence="13" type="ORF">JHL17_17320</name>
</gene>
<dbReference type="PIRSF" id="PIRSF001296">
    <property type="entry name" value="K_ATPase_KdpC"/>
    <property type="match status" value="1"/>
</dbReference>
<evidence type="ECO:0000313" key="13">
    <source>
        <dbReference type="EMBL" id="MBK1839174.1"/>
    </source>
</evidence>
<evidence type="ECO:0000256" key="7">
    <source>
        <dbReference type="ARBA" id="ARBA00022958"/>
    </source>
</evidence>
<dbReference type="NCBIfam" id="TIGR00681">
    <property type="entry name" value="kdpC"/>
    <property type="match status" value="1"/>
</dbReference>
<reference evidence="14" key="1">
    <citation type="submission" date="2021-01" db="EMBL/GenBank/DDBJ databases">
        <title>Genome public.</title>
        <authorList>
            <person name="Liu C."/>
            <person name="Sun Q."/>
        </authorList>
    </citation>
    <scope>NUCLEOTIDE SEQUENCE [LARGE SCALE GENOMIC DNA]</scope>
    <source>
        <strain evidence="14">YIM B02556</strain>
    </source>
</reference>
<dbReference type="NCBIfam" id="NF010603">
    <property type="entry name" value="PRK13999.1"/>
    <property type="match status" value="1"/>
</dbReference>
<comment type="caution">
    <text evidence="13">The sequence shown here is derived from an EMBL/GenBank/DDBJ whole genome shotgun (WGS) entry which is preliminary data.</text>
</comment>
<keyword evidence="14" id="KW-1185">Reference proteome</keyword>
<evidence type="ECO:0000256" key="12">
    <source>
        <dbReference type="SAM" id="MobiDB-lite"/>
    </source>
</evidence>
<comment type="subcellular location">
    <subcellularLocation>
        <location evidence="11">Cell membrane</location>
        <topology evidence="11">Single-pass membrane protein</topology>
    </subcellularLocation>
</comment>
<evidence type="ECO:0000256" key="10">
    <source>
        <dbReference type="ARBA" id="ARBA00023136"/>
    </source>
</evidence>
<keyword evidence="10 11" id="KW-0472">Membrane</keyword>
<accession>A0ABS1F6X3</accession>
<evidence type="ECO:0000256" key="8">
    <source>
        <dbReference type="ARBA" id="ARBA00022989"/>
    </source>
</evidence>
<dbReference type="Pfam" id="PF02669">
    <property type="entry name" value="KdpC"/>
    <property type="match status" value="1"/>
</dbReference>
<dbReference type="NCBIfam" id="NF001454">
    <property type="entry name" value="PRK00315.1"/>
    <property type="match status" value="1"/>
</dbReference>
<keyword evidence="7 11" id="KW-0630">Potassium</keyword>
<organism evidence="13 14">
    <name type="scientific">Azospirillum endophyticum</name>
    <dbReference type="NCBI Taxonomy" id="2800326"/>
    <lineage>
        <taxon>Bacteria</taxon>
        <taxon>Pseudomonadati</taxon>
        <taxon>Pseudomonadota</taxon>
        <taxon>Alphaproteobacteria</taxon>
        <taxon>Rhodospirillales</taxon>
        <taxon>Azospirillaceae</taxon>
        <taxon>Azospirillum</taxon>
    </lineage>
</organism>
<evidence type="ECO:0000256" key="6">
    <source>
        <dbReference type="ARBA" id="ARBA00022840"/>
    </source>
</evidence>
<dbReference type="EMBL" id="JAENHM010000051">
    <property type="protein sequence ID" value="MBK1839174.1"/>
    <property type="molecule type" value="Genomic_DNA"/>
</dbReference>
<keyword evidence="3 11" id="KW-0633">Potassium transport</keyword>
<dbReference type="InterPro" id="IPR003820">
    <property type="entry name" value="KdpC"/>
</dbReference>
<keyword evidence="1 11" id="KW-0813">Transport</keyword>
<comment type="subunit">
    <text evidence="11">The system is composed of three essential subunits: KdpA, KdpB and KdpC.</text>
</comment>
<keyword evidence="2 11" id="KW-1003">Cell membrane</keyword>
<keyword evidence="4 11" id="KW-0812">Transmembrane</keyword>